<keyword evidence="5 11" id="KW-0812">Transmembrane</keyword>
<comment type="function">
    <text evidence="1 10">Part of cytochrome c oxidase, its function is unknown.</text>
</comment>
<feature type="transmembrane region" description="Helical" evidence="11">
    <location>
        <begin position="31"/>
        <end position="51"/>
    </location>
</feature>
<comment type="subunit">
    <text evidence="10">Associates with subunits I, II and III to form cytochrome c oxidase.</text>
</comment>
<evidence type="ECO:0000256" key="11">
    <source>
        <dbReference type="SAM" id="Phobius"/>
    </source>
</evidence>
<evidence type="ECO:0000256" key="1">
    <source>
        <dbReference type="ARBA" id="ARBA00002536"/>
    </source>
</evidence>
<evidence type="ECO:0000256" key="3">
    <source>
        <dbReference type="ARBA" id="ARBA00006870"/>
    </source>
</evidence>
<evidence type="ECO:0000313" key="12">
    <source>
        <dbReference type="EMBL" id="KGN41088.1"/>
    </source>
</evidence>
<dbReference type="RefSeq" id="WP_035937294.1">
    <property type="nucleotide sequence ID" value="NZ_AVPL01000024.1"/>
</dbReference>
<keyword evidence="13" id="KW-1185">Reference proteome</keyword>
<comment type="similarity">
    <text evidence="3 10">Belongs to the cytochrome c oxidase bacterial subunit CtaF family.</text>
</comment>
<dbReference type="AlphaFoldDB" id="A0A0A0JV91"/>
<evidence type="ECO:0000256" key="10">
    <source>
        <dbReference type="PIRNR" id="PIRNR017385"/>
    </source>
</evidence>
<dbReference type="GO" id="GO:0004129">
    <property type="term" value="F:cytochrome-c oxidase activity"/>
    <property type="evidence" value="ECO:0007669"/>
    <property type="project" value="UniProtKB-EC"/>
</dbReference>
<dbReference type="STRING" id="1385519.N801_09470"/>
<evidence type="ECO:0000256" key="4">
    <source>
        <dbReference type="ARBA" id="ARBA00022475"/>
    </source>
</evidence>
<dbReference type="Proteomes" id="UP000030013">
    <property type="component" value="Unassembled WGS sequence"/>
</dbReference>
<dbReference type="EC" id="7.1.1.9" evidence="10"/>
<proteinExistence type="inferred from homology"/>
<reference evidence="12 13" key="1">
    <citation type="submission" date="2013-08" db="EMBL/GenBank/DDBJ databases">
        <title>The genome sequence of Knoellia aerolata.</title>
        <authorList>
            <person name="Zhu W."/>
            <person name="Wang G."/>
        </authorList>
    </citation>
    <scope>NUCLEOTIDE SEQUENCE [LARGE SCALE GENOMIC DNA]</scope>
    <source>
        <strain evidence="12 13">DSM 18566</strain>
    </source>
</reference>
<feature type="transmembrane region" description="Helical" evidence="11">
    <location>
        <begin position="89"/>
        <end position="117"/>
    </location>
</feature>
<evidence type="ECO:0000256" key="2">
    <source>
        <dbReference type="ARBA" id="ARBA00004651"/>
    </source>
</evidence>
<comment type="catalytic activity">
    <reaction evidence="9 10">
        <text>4 Fe(II)-[cytochrome c] + O2 + 8 H(+)(in) = 4 Fe(III)-[cytochrome c] + 2 H2O + 4 H(+)(out)</text>
        <dbReference type="Rhea" id="RHEA:11436"/>
        <dbReference type="Rhea" id="RHEA-COMP:10350"/>
        <dbReference type="Rhea" id="RHEA-COMP:14399"/>
        <dbReference type="ChEBI" id="CHEBI:15377"/>
        <dbReference type="ChEBI" id="CHEBI:15378"/>
        <dbReference type="ChEBI" id="CHEBI:15379"/>
        <dbReference type="ChEBI" id="CHEBI:29033"/>
        <dbReference type="ChEBI" id="CHEBI:29034"/>
        <dbReference type="EC" id="7.1.1.9"/>
    </reaction>
</comment>
<evidence type="ECO:0000256" key="6">
    <source>
        <dbReference type="ARBA" id="ARBA00022967"/>
    </source>
</evidence>
<dbReference type="Pfam" id="PF12270">
    <property type="entry name" value="Cyt_c_ox_IV"/>
    <property type="match status" value="1"/>
</dbReference>
<dbReference type="PIRSF" id="PIRSF017385">
    <property type="entry name" value="CtaF"/>
    <property type="match status" value="1"/>
</dbReference>
<dbReference type="EMBL" id="AVPL01000024">
    <property type="protein sequence ID" value="KGN41088.1"/>
    <property type="molecule type" value="Genomic_DNA"/>
</dbReference>
<accession>A0A0A0JV91</accession>
<sequence>MLAMERLGYVLGVFCAGVALLYGVWGDWAEPVGVVGLTLGALLGFMIAGYLNITRRKLDGVPPEDDPLGEISDIAGDFGFFSPHSWWPLWLAGSAAIIFLGLAIGWWLVALGTFFAIPALVGWVFEYWKGPHAL</sequence>
<keyword evidence="4 10" id="KW-1003">Cell membrane</keyword>
<evidence type="ECO:0000313" key="13">
    <source>
        <dbReference type="Proteomes" id="UP000030013"/>
    </source>
</evidence>
<keyword evidence="8 10" id="KW-0472">Membrane</keyword>
<organism evidence="12 13">
    <name type="scientific">Knoellia aerolata DSM 18566</name>
    <dbReference type="NCBI Taxonomy" id="1385519"/>
    <lineage>
        <taxon>Bacteria</taxon>
        <taxon>Bacillati</taxon>
        <taxon>Actinomycetota</taxon>
        <taxon>Actinomycetes</taxon>
        <taxon>Micrococcales</taxon>
        <taxon>Intrasporangiaceae</taxon>
        <taxon>Knoellia</taxon>
    </lineage>
</organism>
<comment type="subcellular location">
    <subcellularLocation>
        <location evidence="2">Cell membrane</location>
        <topology evidence="2">Multi-pass membrane protein</topology>
    </subcellularLocation>
</comment>
<evidence type="ECO:0000256" key="5">
    <source>
        <dbReference type="ARBA" id="ARBA00022692"/>
    </source>
</evidence>
<dbReference type="GO" id="GO:0005886">
    <property type="term" value="C:plasma membrane"/>
    <property type="evidence" value="ECO:0007669"/>
    <property type="project" value="UniProtKB-SubCell"/>
</dbReference>
<name>A0A0A0JV91_9MICO</name>
<comment type="caution">
    <text evidence="12">The sequence shown here is derived from an EMBL/GenBank/DDBJ whole genome shotgun (WGS) entry which is preliminary data.</text>
</comment>
<evidence type="ECO:0000256" key="8">
    <source>
        <dbReference type="ARBA" id="ARBA00023136"/>
    </source>
</evidence>
<dbReference type="InterPro" id="IPR021050">
    <property type="entry name" value="Cyt_c_oxidase_su4_actinobac"/>
</dbReference>
<dbReference type="eggNOG" id="ENOG5032TTI">
    <property type="taxonomic scope" value="Bacteria"/>
</dbReference>
<evidence type="ECO:0000256" key="7">
    <source>
        <dbReference type="ARBA" id="ARBA00022989"/>
    </source>
</evidence>
<keyword evidence="7 11" id="KW-1133">Transmembrane helix</keyword>
<evidence type="ECO:0000256" key="9">
    <source>
        <dbReference type="ARBA" id="ARBA00047816"/>
    </source>
</evidence>
<dbReference type="GO" id="GO:0022900">
    <property type="term" value="P:electron transport chain"/>
    <property type="evidence" value="ECO:0007669"/>
    <property type="project" value="InterPro"/>
</dbReference>
<protein>
    <recommendedName>
        <fullName evidence="10">Cytochrome c oxidase polypeptide 4</fullName>
        <ecNumber evidence="10">7.1.1.9</ecNumber>
    </recommendedName>
    <alternativeName>
        <fullName evidence="10">Cytochrome aa3 subunit 4</fullName>
    </alternativeName>
    <alternativeName>
        <fullName evidence="10">Cytochrome c oxidase polypeptide IV</fullName>
    </alternativeName>
</protein>
<gene>
    <name evidence="12" type="ORF">N801_09470</name>
</gene>
<keyword evidence="6 10" id="KW-1278">Translocase</keyword>
<dbReference type="OrthoDB" id="5244617at2"/>
<feature type="transmembrane region" description="Helical" evidence="11">
    <location>
        <begin position="7"/>
        <end position="25"/>
    </location>
</feature>